<evidence type="ECO:0000313" key="1">
    <source>
        <dbReference type="EMBL" id="OEV20483.1"/>
    </source>
</evidence>
<reference evidence="1 2" key="1">
    <citation type="journal article" date="2016" name="Front. Microbiol.">
        <title>Comparative Genomics Analysis of Streptomyces Species Reveals Their Adaptation to the Marine Environment and Their Diversity at the Genomic Level.</title>
        <authorList>
            <person name="Tian X."/>
            <person name="Zhang Z."/>
            <person name="Yang T."/>
            <person name="Chen M."/>
            <person name="Li J."/>
            <person name="Chen F."/>
            <person name="Yang J."/>
            <person name="Li W."/>
            <person name="Zhang B."/>
            <person name="Zhang Z."/>
            <person name="Wu J."/>
            <person name="Zhang C."/>
            <person name="Long L."/>
            <person name="Xiao J."/>
        </authorList>
    </citation>
    <scope>NUCLEOTIDE SEQUENCE [LARGE SCALE GENOMIC DNA]</scope>
    <source>
        <strain evidence="1 2">SCSIO M10372</strain>
    </source>
</reference>
<name>A0A1E7LX90_9ACTN</name>
<dbReference type="OrthoDB" id="9795007at2"/>
<dbReference type="InterPro" id="IPR052898">
    <property type="entry name" value="ACAD10-like"/>
</dbReference>
<dbReference type="SUPFAM" id="SSF56784">
    <property type="entry name" value="HAD-like"/>
    <property type="match status" value="1"/>
</dbReference>
<dbReference type="AlphaFoldDB" id="A0A1E7LX90"/>
<dbReference type="InterPro" id="IPR023214">
    <property type="entry name" value="HAD_sf"/>
</dbReference>
<dbReference type="PANTHER" id="PTHR47829">
    <property type="entry name" value="HYDROLASE, PUTATIVE (AFU_ORTHOLOGUE AFUA_1G12880)-RELATED"/>
    <property type="match status" value="1"/>
</dbReference>
<dbReference type="EMBL" id="LJGZ01000021">
    <property type="protein sequence ID" value="OEV20483.1"/>
    <property type="molecule type" value="Genomic_DNA"/>
</dbReference>
<dbReference type="InterPro" id="IPR023198">
    <property type="entry name" value="PGP-like_dom2"/>
</dbReference>
<dbReference type="Pfam" id="PF00702">
    <property type="entry name" value="Hydrolase"/>
    <property type="match status" value="1"/>
</dbReference>
<dbReference type="NCBIfam" id="TIGR01509">
    <property type="entry name" value="HAD-SF-IA-v3"/>
    <property type="match status" value="1"/>
</dbReference>
<sequence length="222" mass="23897">MPHSTKGSNMHEQRGLILDFAGVLTASPVDVHRAWCVSEGLAPGAWRGTLNDHPEGRRLYTALEIGEIGQTEWNQSTAPLLGEHIDPVNLMGRAWAKVPEASRMVALARAARAAGHRLALLSNSFGLDPFNPYEHVGIWDLFDVHVVSELVGLAKPDPAIYQLTLELIGVPAERCVFVDDHAINLPPAAELGITTVHATAEDTAVTELEAILGMTGEGALHE</sequence>
<dbReference type="Gene3D" id="3.40.50.1000">
    <property type="entry name" value="HAD superfamily/HAD-like"/>
    <property type="match status" value="1"/>
</dbReference>
<organism evidence="1 2">
    <name type="scientific">Streptomyces nanshensis</name>
    <dbReference type="NCBI Taxonomy" id="518642"/>
    <lineage>
        <taxon>Bacteria</taxon>
        <taxon>Bacillati</taxon>
        <taxon>Actinomycetota</taxon>
        <taxon>Actinomycetes</taxon>
        <taxon>Kitasatosporales</taxon>
        <taxon>Streptomycetaceae</taxon>
        <taxon>Streptomyces</taxon>
    </lineage>
</organism>
<proteinExistence type="predicted"/>
<accession>A0A1E7LX90</accession>
<gene>
    <name evidence="1" type="ORF">AN221_09350</name>
</gene>
<keyword evidence="2" id="KW-1185">Reference proteome</keyword>
<evidence type="ECO:0000313" key="2">
    <source>
        <dbReference type="Proteomes" id="UP000175971"/>
    </source>
</evidence>
<dbReference type="Gene3D" id="1.10.150.240">
    <property type="entry name" value="Putative phosphatase, domain 2"/>
    <property type="match status" value="1"/>
</dbReference>
<dbReference type="InterPro" id="IPR036412">
    <property type="entry name" value="HAD-like_sf"/>
</dbReference>
<comment type="caution">
    <text evidence="1">The sequence shown here is derived from an EMBL/GenBank/DDBJ whole genome shotgun (WGS) entry which is preliminary data.</text>
</comment>
<dbReference type="InterPro" id="IPR006439">
    <property type="entry name" value="HAD-SF_hydro_IA"/>
</dbReference>
<protein>
    <submittedName>
        <fullName evidence="1">Haloacid dehalogenase</fullName>
    </submittedName>
</protein>
<dbReference type="PANTHER" id="PTHR47829:SF1">
    <property type="entry name" value="HAD FAMILY PHOSPHATASE"/>
    <property type="match status" value="1"/>
</dbReference>
<dbReference type="Proteomes" id="UP000175971">
    <property type="component" value="Unassembled WGS sequence"/>
</dbReference>
<dbReference type="PATRIC" id="fig|518642.7.peg.8977"/>